<proteinExistence type="predicted"/>
<dbReference type="EMBL" id="MN740110">
    <property type="protein sequence ID" value="QHT88173.1"/>
    <property type="molecule type" value="Genomic_DNA"/>
</dbReference>
<evidence type="ECO:0000313" key="1">
    <source>
        <dbReference type="EMBL" id="QHT88173.1"/>
    </source>
</evidence>
<name>A0A6C0I7Q1_9ZZZZ</name>
<sequence length="173" mass="20181">MDQLELKEQDTMVLYNPETEEKQDNSDIIDVSENSNSCQNNEQECKTNSCNQQYNMYIQGLEAAVEQYKKMYPEKYEKAQSIGDDMMNKNYELNSGEDYKGDILKCKDILVSVLQYGLTMSDLYEHEIDTLKKIFGCVLNIAHDINDILDNVEMIENIISTLTNKLKELDYYY</sequence>
<dbReference type="AlphaFoldDB" id="A0A6C0I7Q1"/>
<protein>
    <submittedName>
        <fullName evidence="1">Uncharacterized protein</fullName>
    </submittedName>
</protein>
<reference evidence="1" key="1">
    <citation type="journal article" date="2020" name="Nature">
        <title>Giant virus diversity and host interactions through global metagenomics.</title>
        <authorList>
            <person name="Schulz F."/>
            <person name="Roux S."/>
            <person name="Paez-Espino D."/>
            <person name="Jungbluth S."/>
            <person name="Walsh D.A."/>
            <person name="Denef V.J."/>
            <person name="McMahon K.D."/>
            <person name="Konstantinidis K.T."/>
            <person name="Eloe-Fadrosh E.A."/>
            <person name="Kyrpides N.C."/>
            <person name="Woyke T."/>
        </authorList>
    </citation>
    <scope>NUCLEOTIDE SEQUENCE</scope>
    <source>
        <strain evidence="1">GVMAG-M-3300023184-24</strain>
    </source>
</reference>
<accession>A0A6C0I7Q1</accession>
<organism evidence="1">
    <name type="scientific">viral metagenome</name>
    <dbReference type="NCBI Taxonomy" id="1070528"/>
    <lineage>
        <taxon>unclassified sequences</taxon>
        <taxon>metagenomes</taxon>
        <taxon>organismal metagenomes</taxon>
    </lineage>
</organism>